<evidence type="ECO:0008006" key="9">
    <source>
        <dbReference type="Google" id="ProtNLM"/>
    </source>
</evidence>
<dbReference type="RefSeq" id="WP_016931008.1">
    <property type="nucleotide sequence ID" value="NZ_BKAY01000008.1"/>
</dbReference>
<evidence type="ECO:0000313" key="3">
    <source>
        <dbReference type="EMBL" id="PPJ69479.1"/>
    </source>
</evidence>
<sequence length="78" mass="9290">MDKKLLKKYFDNNDFKAIAIVVGSKKMVLENDIHLDYENEIIIYPLKNCTRIIPFSSISYIDLLEENEHFINYFKETV</sequence>
<dbReference type="EMBL" id="LORN02000015">
    <property type="protein sequence ID" value="PNN21633.1"/>
    <property type="molecule type" value="Genomic_DNA"/>
</dbReference>
<evidence type="ECO:0000313" key="5">
    <source>
        <dbReference type="Proteomes" id="UP000053523"/>
    </source>
</evidence>
<dbReference type="Proteomes" id="UP000316594">
    <property type="component" value="Unassembled WGS sequence"/>
</dbReference>
<evidence type="ECO:0000313" key="1">
    <source>
        <dbReference type="EMBL" id="MDT4286922.1"/>
    </source>
</evidence>
<organism evidence="4 7">
    <name type="scientific">Staphylococcus haemolyticus</name>
    <dbReference type="NCBI Taxonomy" id="1283"/>
    <lineage>
        <taxon>Bacteria</taxon>
        <taxon>Bacillati</taxon>
        <taxon>Bacillota</taxon>
        <taxon>Bacilli</taxon>
        <taxon>Bacillales</taxon>
        <taxon>Staphylococcaceae</taxon>
        <taxon>Staphylococcus</taxon>
    </lineage>
</organism>
<accession>A0A2A1K8S6</accession>
<name>A0A2A1K8S6_STAHA</name>
<reference evidence="1 8" key="4">
    <citation type="submission" date="2023-08" db="EMBL/GenBank/DDBJ databases">
        <title>Genomic surveillance of Staphylococcus haemolyticus neonatal outbreak in southern France.</title>
        <authorList>
            <person name="Magnan C."/>
            <person name="Morsli M."/>
            <person name="Thiery B."/>
            <person name="Salipante F."/>
            <person name="Attar J."/>
            <person name="Massimo D.M."/>
            <person name="Ory J."/>
            <person name="Pantel A."/>
            <person name="Lavigne J.-P."/>
        </authorList>
    </citation>
    <scope>NUCLEOTIDE SEQUENCE [LARGE SCALE GENOMIC DNA]</scope>
    <source>
        <strain evidence="1 8">NSH026</strain>
    </source>
</reference>
<comment type="caution">
    <text evidence="4">The sequence shown here is derived from an EMBL/GenBank/DDBJ whole genome shotgun (WGS) entry which is preliminary data.</text>
</comment>
<evidence type="ECO:0000313" key="6">
    <source>
        <dbReference type="Proteomes" id="UP000238153"/>
    </source>
</evidence>
<dbReference type="EMBL" id="JAVSOO010000018">
    <property type="protein sequence ID" value="MDT4286922.1"/>
    <property type="molecule type" value="Genomic_DNA"/>
</dbReference>
<evidence type="ECO:0000313" key="4">
    <source>
        <dbReference type="EMBL" id="TRL77907.1"/>
    </source>
</evidence>
<dbReference type="AlphaFoldDB" id="A0A2A1K8S6"/>
<evidence type="ECO:0000313" key="7">
    <source>
        <dbReference type="Proteomes" id="UP000316594"/>
    </source>
</evidence>
<dbReference type="EMBL" id="VJMP01000003">
    <property type="protein sequence ID" value="TRL77907.1"/>
    <property type="molecule type" value="Genomic_DNA"/>
</dbReference>
<reference evidence="2 5" key="2">
    <citation type="submission" date="2017-12" db="EMBL/GenBank/DDBJ databases">
        <title>FDA dAtabase for Regulatory Grade micrObial Sequences (FDA-ARGOS): Supporting development and validation of Infectious Disease Dx tests.</title>
        <authorList>
            <person name="Hoffmann M."/>
            <person name="Allard M."/>
            <person name="Evans P."/>
            <person name="Brown E."/>
            <person name="Tallon L."/>
            <person name="Sadzewicz L."/>
            <person name="Sengamalay N."/>
            <person name="Ott S."/>
            <person name="Godinez A."/>
            <person name="Nagaraj S."/>
            <person name="Vavikolanu K."/>
            <person name="Aluvathingal J."/>
            <person name="Nadendla S."/>
            <person name="Sichtig H."/>
        </authorList>
    </citation>
    <scope>NUCLEOTIDE SEQUENCE [LARGE SCALE GENOMIC DNA]</scope>
    <source>
        <strain evidence="2 5">FDAARGOS_148</strain>
    </source>
</reference>
<dbReference type="Proteomes" id="UP001269271">
    <property type="component" value="Unassembled WGS sequence"/>
</dbReference>
<dbReference type="GeneID" id="93781419"/>
<protein>
    <recommendedName>
        <fullName evidence="9">Flagellar hook-length control protein-related protein</fullName>
    </recommendedName>
</protein>
<proteinExistence type="predicted"/>
<dbReference type="EMBL" id="PGWX01000543">
    <property type="protein sequence ID" value="PPJ69479.1"/>
    <property type="molecule type" value="Genomic_DNA"/>
</dbReference>
<dbReference type="Proteomes" id="UP000053523">
    <property type="component" value="Unassembled WGS sequence"/>
</dbReference>
<reference evidence="3 6" key="1">
    <citation type="submission" date="2017-11" db="EMBL/GenBank/DDBJ databases">
        <authorList>
            <person name="Founou R.C."/>
            <person name="Founou L."/>
            <person name="Allam M."/>
            <person name="Ismail A."/>
            <person name="Essack S.Y."/>
        </authorList>
    </citation>
    <scope>NUCLEOTIDE SEQUENCE [LARGE SCALE GENOMIC DNA]</scope>
    <source>
        <strain evidence="3 6">G811N2B1</strain>
    </source>
</reference>
<dbReference type="Proteomes" id="UP000238153">
    <property type="component" value="Unassembled WGS sequence"/>
</dbReference>
<reference evidence="4 7" key="3">
    <citation type="submission" date="2019-07" db="EMBL/GenBank/DDBJ databases">
        <title>Genome Sequencing and Assembly of Staphylococcus haemolyticus SDA2.</title>
        <authorList>
            <person name="Emmons C.B."/>
            <person name="Park C."/>
            <person name="Sevigny J.L."/>
            <person name="Andam C."/>
        </authorList>
    </citation>
    <scope>NUCLEOTIDE SEQUENCE [LARGE SCALE GENOMIC DNA]</scope>
    <source>
        <strain evidence="4 7">SDA2</strain>
    </source>
</reference>
<keyword evidence="8" id="KW-1185">Reference proteome</keyword>
<evidence type="ECO:0000313" key="8">
    <source>
        <dbReference type="Proteomes" id="UP001269271"/>
    </source>
</evidence>
<gene>
    <name evidence="2" type="ORF">AL503_012925</name>
    <name evidence="3" type="ORF">CV019_13790</name>
    <name evidence="4" type="ORF">FNL11_04075</name>
    <name evidence="1" type="ORF">RO950_07790</name>
</gene>
<evidence type="ECO:0000313" key="2">
    <source>
        <dbReference type="EMBL" id="PNN21633.1"/>
    </source>
</evidence>